<gene>
    <name evidence="1" type="ORF">SAMN05421760_11742</name>
</gene>
<dbReference type="InterPro" id="IPR036953">
    <property type="entry name" value="GreA/GreB_C_sf"/>
</dbReference>
<dbReference type="STRING" id="619304.SAMN05421760_11742"/>
<dbReference type="EMBL" id="FTOE01000017">
    <property type="protein sequence ID" value="SIT12332.1"/>
    <property type="molecule type" value="Genomic_DNA"/>
</dbReference>
<keyword evidence="1" id="KW-0251">Elongation factor</keyword>
<keyword evidence="1" id="KW-0648">Protein biosynthesis</keyword>
<dbReference type="SUPFAM" id="SSF54534">
    <property type="entry name" value="FKBP-like"/>
    <property type="match status" value="1"/>
</dbReference>
<dbReference type="Gene3D" id="3.10.50.30">
    <property type="entry name" value="Transcription elongation factor, GreA/GreB, C-terminal domain"/>
    <property type="match status" value="1"/>
</dbReference>
<proteinExistence type="predicted"/>
<evidence type="ECO:0000313" key="2">
    <source>
        <dbReference type="Proteomes" id="UP000185999"/>
    </source>
</evidence>
<dbReference type="GO" id="GO:0003677">
    <property type="term" value="F:DNA binding"/>
    <property type="evidence" value="ECO:0007669"/>
    <property type="project" value="InterPro"/>
</dbReference>
<dbReference type="Proteomes" id="UP000185999">
    <property type="component" value="Unassembled WGS sequence"/>
</dbReference>
<protein>
    <submittedName>
        <fullName evidence="1">GreA/GreB family elongation factor</fullName>
    </submittedName>
</protein>
<dbReference type="RefSeq" id="WP_054341896.1">
    <property type="nucleotide sequence ID" value="NZ_FTOE01000017.1"/>
</dbReference>
<name>A0A1N7PP38_9GAMM</name>
<dbReference type="GO" id="GO:0003746">
    <property type="term" value="F:translation elongation factor activity"/>
    <property type="evidence" value="ECO:0007669"/>
    <property type="project" value="UniProtKB-KW"/>
</dbReference>
<dbReference type="AlphaFoldDB" id="A0A1N7PP38"/>
<dbReference type="GO" id="GO:0032784">
    <property type="term" value="P:regulation of DNA-templated transcription elongation"/>
    <property type="evidence" value="ECO:0007669"/>
    <property type="project" value="InterPro"/>
</dbReference>
<sequence length="161" mass="17668">MNKQQLLDQLLCRLQGELSTTQDAVNQAHDNAVHEQSKPENQYDTLALESAYLAHGQAVRAADLQRQVVILKHLKLPACSADSAVVVGALVQLRDALSGILQWLWLLPVAGGIDLRFDDMGITTITPEAPLGQKLLGNYIDDEIRLSLGSNKKCFHIVAVY</sequence>
<dbReference type="OrthoDB" id="5293337at2"/>
<keyword evidence="2" id="KW-1185">Reference proteome</keyword>
<accession>A0A1N7PP38</accession>
<organism evidence="1 2">
    <name type="scientific">Neptunomonas antarctica</name>
    <dbReference type="NCBI Taxonomy" id="619304"/>
    <lineage>
        <taxon>Bacteria</taxon>
        <taxon>Pseudomonadati</taxon>
        <taxon>Pseudomonadota</taxon>
        <taxon>Gammaproteobacteria</taxon>
        <taxon>Oceanospirillales</taxon>
        <taxon>Oceanospirillaceae</taxon>
        <taxon>Neptunomonas</taxon>
    </lineage>
</organism>
<reference evidence="2" key="1">
    <citation type="submission" date="2017-01" db="EMBL/GenBank/DDBJ databases">
        <authorList>
            <person name="Varghese N."/>
            <person name="Submissions S."/>
        </authorList>
    </citation>
    <scope>NUCLEOTIDE SEQUENCE [LARGE SCALE GENOMIC DNA]</scope>
    <source>
        <strain evidence="2">DSM 22306</strain>
    </source>
</reference>
<evidence type="ECO:0000313" key="1">
    <source>
        <dbReference type="EMBL" id="SIT12332.1"/>
    </source>
</evidence>